<feature type="signal peptide" evidence="3">
    <location>
        <begin position="1"/>
        <end position="23"/>
    </location>
</feature>
<dbReference type="RefSeq" id="WP_105957376.1">
    <property type="nucleotide sequence ID" value="NZ_PVNS01000001.1"/>
</dbReference>
<feature type="chain" id="PRO_5015200384" description="SLH domain-containing protein" evidence="3">
    <location>
        <begin position="24"/>
        <end position="750"/>
    </location>
</feature>
<organism evidence="5 6">
    <name type="scientific">Alkalicoccus urumqiensis</name>
    <name type="common">Bacillus urumqiensis</name>
    <dbReference type="NCBI Taxonomy" id="1548213"/>
    <lineage>
        <taxon>Bacteria</taxon>
        <taxon>Bacillati</taxon>
        <taxon>Bacillota</taxon>
        <taxon>Bacilli</taxon>
        <taxon>Bacillales</taxon>
        <taxon>Bacillaceae</taxon>
        <taxon>Alkalicoccus</taxon>
    </lineage>
</organism>
<evidence type="ECO:0000313" key="5">
    <source>
        <dbReference type="EMBL" id="PRO66990.1"/>
    </source>
</evidence>
<gene>
    <name evidence="5" type="ORF">C6I21_00015</name>
</gene>
<dbReference type="AlphaFoldDB" id="A0A2P6ML38"/>
<reference evidence="5 6" key="1">
    <citation type="submission" date="2018-03" db="EMBL/GenBank/DDBJ databases">
        <title>Bacillus urumqiensis sp. nov., a moderately haloalkaliphilic bacterium isolated from a salt lake.</title>
        <authorList>
            <person name="Zhao B."/>
            <person name="Liao Z."/>
        </authorList>
    </citation>
    <scope>NUCLEOTIDE SEQUENCE [LARGE SCALE GENOMIC DNA]</scope>
    <source>
        <strain evidence="5 6">BZ-SZ-XJ18</strain>
    </source>
</reference>
<comment type="caution">
    <text evidence="5">The sequence shown here is derived from an EMBL/GenBank/DDBJ whole genome shotgun (WGS) entry which is preliminary data.</text>
</comment>
<dbReference type="Proteomes" id="UP000243650">
    <property type="component" value="Unassembled WGS sequence"/>
</dbReference>
<dbReference type="Pfam" id="PF00395">
    <property type="entry name" value="SLH"/>
    <property type="match status" value="3"/>
</dbReference>
<dbReference type="PROSITE" id="PS51272">
    <property type="entry name" value="SLH"/>
    <property type="match status" value="3"/>
</dbReference>
<dbReference type="InterPro" id="IPR001119">
    <property type="entry name" value="SLH_dom"/>
</dbReference>
<feature type="domain" description="SLH" evidence="4">
    <location>
        <begin position="575"/>
        <end position="638"/>
    </location>
</feature>
<name>A0A2P6ML38_ALKUR</name>
<keyword evidence="6" id="KW-1185">Reference proteome</keyword>
<dbReference type="OrthoDB" id="9809781at2"/>
<evidence type="ECO:0000313" key="6">
    <source>
        <dbReference type="Proteomes" id="UP000243650"/>
    </source>
</evidence>
<accession>A0A2P6ML38</accession>
<dbReference type="EMBL" id="PVNS01000001">
    <property type="protein sequence ID" value="PRO66990.1"/>
    <property type="molecule type" value="Genomic_DNA"/>
</dbReference>
<dbReference type="InterPro" id="IPR018711">
    <property type="entry name" value="NAGPA"/>
</dbReference>
<evidence type="ECO:0000256" key="3">
    <source>
        <dbReference type="SAM" id="SignalP"/>
    </source>
</evidence>
<feature type="domain" description="SLH" evidence="4">
    <location>
        <begin position="695"/>
        <end position="750"/>
    </location>
</feature>
<dbReference type="InterPro" id="IPR051465">
    <property type="entry name" value="Cell_Envelope_Struct_Comp"/>
</dbReference>
<dbReference type="Pfam" id="PF09992">
    <property type="entry name" value="NAGPA"/>
    <property type="match status" value="1"/>
</dbReference>
<feature type="domain" description="SLH" evidence="4">
    <location>
        <begin position="639"/>
        <end position="694"/>
    </location>
</feature>
<feature type="region of interest" description="Disordered" evidence="2">
    <location>
        <begin position="24"/>
        <end position="43"/>
    </location>
</feature>
<evidence type="ECO:0000259" key="4">
    <source>
        <dbReference type="PROSITE" id="PS51272"/>
    </source>
</evidence>
<keyword evidence="1 3" id="KW-0732">Signal</keyword>
<sequence length="750" mass="81004">MKNSLLGGAAAFFVLASAGTAAAETKEEPLSPGVEWRQETGERNGQQQALNVLKVNTGDTYTTLDLSIPEPLRQTSTVLNQALAAHSESERVVGAINASFFETGGVNVGLPANLLVDDGDILRFGRNSSSTAGYNFYDQAFGLAQDGTAMIDEHSAEAVLTLNGTSVEAASINNIREGDGVSIFTPDHVLDTPGTNASGSVMELTVEGAGNTEDLSFGETYSGVITDRNERNPETNRWELTNSEIPDDGFVVAVHGTALDGLEDVQIGEEVSLELDIEPMWQEAAAVFGSGPFLVKDGERFITMNPDAGQASTRAPRTAVGISADGSDVFFVTADGRQPGYAAGMTITELADYLVELGADRAINLDGGGSTQMTGMKPGFGFPTLLNQPTENRRVSTTLQVKDSSPLPQVSEPFLKLDNMTTAAGWYTRTVRAEAEVGVNSRASEPRRADQNSTRLSYDFTTSSTGTKAAYMKRAKPFLLHDNAEQLGIWVYGDGAGHWMRGYVYDSQGERYTVDFTDENGVDFTGWRWLTADLPQNVPQPLTFDEIYLAQPDASKQNQGAVAFSDLEVLYEDKQVNRFPDVSTTHWARSSILALNNSGVITGYMDGTFQPSRSISREQAATMLVRELNLDTTGRENPSFTDVNTNRQLYPYIAAVAEEGLMTGFSDGGFQPAGELTRAELAAILTRAYQLEGEASSSFPDVPERHWAYENIGILAASNITGGYPDGTFQPSRPVSRAEFSVFMDRVTAR</sequence>
<dbReference type="PANTHER" id="PTHR43308">
    <property type="entry name" value="OUTER MEMBRANE PROTEIN ALPHA-RELATED"/>
    <property type="match status" value="1"/>
</dbReference>
<evidence type="ECO:0000256" key="2">
    <source>
        <dbReference type="SAM" id="MobiDB-lite"/>
    </source>
</evidence>
<proteinExistence type="predicted"/>
<evidence type="ECO:0000256" key="1">
    <source>
        <dbReference type="ARBA" id="ARBA00022729"/>
    </source>
</evidence>
<protein>
    <recommendedName>
        <fullName evidence="4">SLH domain-containing protein</fullName>
    </recommendedName>
</protein>